<reference evidence="2" key="1">
    <citation type="journal article" date="2019" name="Int. J. Syst. Evol. Microbiol.">
        <title>The Global Catalogue of Microorganisms (GCM) 10K type strain sequencing project: providing services to taxonomists for standard genome sequencing and annotation.</title>
        <authorList>
            <consortium name="The Broad Institute Genomics Platform"/>
            <consortium name="The Broad Institute Genome Sequencing Center for Infectious Disease"/>
            <person name="Wu L."/>
            <person name="Ma J."/>
        </authorList>
    </citation>
    <scope>NUCLEOTIDE SEQUENCE [LARGE SCALE GENOMIC DNA]</scope>
    <source>
        <strain evidence="2">NBRC 108730</strain>
    </source>
</reference>
<accession>A0ABQ6JAW0</accession>
<name>A0ABQ6JAW0_9ACTN</name>
<dbReference type="Pfam" id="PF19461">
    <property type="entry name" value="DUF5998"/>
    <property type="match status" value="1"/>
</dbReference>
<dbReference type="EMBL" id="BSUZ01000001">
    <property type="protein sequence ID" value="GMA85313.1"/>
    <property type="molecule type" value="Genomic_DNA"/>
</dbReference>
<dbReference type="Proteomes" id="UP001157017">
    <property type="component" value="Unassembled WGS sequence"/>
</dbReference>
<sequence length="242" mass="25081">MPDGRVGRGHRGARMCLMHDASADTQHDLPAALRGDLERAGYYPDLVFDVLDVGVGGEQVVSHLVHAETTFDADEVRRHVTAMVLTPTRLVVAHADDHAPDEPEAQSGALGAGPAVGAAGEATSFATAATEAVPIAQVRSVVVNHVVPTPETYRRGQGSRDLTLTIGWGAVGRIELEPAGCGDPDCEADHGYTGTTTADDVSLRVSADADGEQAVTGMLAFARALSAATAGRADAGQRAARR</sequence>
<evidence type="ECO:0000313" key="1">
    <source>
        <dbReference type="EMBL" id="GMA85313.1"/>
    </source>
</evidence>
<comment type="caution">
    <text evidence="1">The sequence shown here is derived from an EMBL/GenBank/DDBJ whole genome shotgun (WGS) entry which is preliminary data.</text>
</comment>
<evidence type="ECO:0000313" key="2">
    <source>
        <dbReference type="Proteomes" id="UP001157017"/>
    </source>
</evidence>
<evidence type="ECO:0008006" key="3">
    <source>
        <dbReference type="Google" id="ProtNLM"/>
    </source>
</evidence>
<proteinExistence type="predicted"/>
<gene>
    <name evidence="1" type="ORF">GCM10025868_05630</name>
</gene>
<keyword evidence="2" id="KW-1185">Reference proteome</keyword>
<organism evidence="1 2">
    <name type="scientific">Angustibacter aerolatus</name>
    <dbReference type="NCBI Taxonomy" id="1162965"/>
    <lineage>
        <taxon>Bacteria</taxon>
        <taxon>Bacillati</taxon>
        <taxon>Actinomycetota</taxon>
        <taxon>Actinomycetes</taxon>
        <taxon>Kineosporiales</taxon>
        <taxon>Kineosporiaceae</taxon>
    </lineage>
</organism>
<dbReference type="InterPro" id="IPR046040">
    <property type="entry name" value="DUF5998"/>
</dbReference>
<protein>
    <recommendedName>
        <fullName evidence="3">Phosphodiesterase</fullName>
    </recommendedName>
</protein>